<reference evidence="2" key="1">
    <citation type="journal article" date="2020" name="mSystems">
        <title>Genome- and Community-Level Interaction Insights into Carbon Utilization and Element Cycling Functions of Hydrothermarchaeota in Hydrothermal Sediment.</title>
        <authorList>
            <person name="Zhou Z."/>
            <person name="Liu Y."/>
            <person name="Xu W."/>
            <person name="Pan J."/>
            <person name="Luo Z.H."/>
            <person name="Li M."/>
        </authorList>
    </citation>
    <scope>NUCLEOTIDE SEQUENCE [LARGE SCALE GENOMIC DNA]</scope>
    <source>
        <strain evidence="2">SpSt-853</strain>
    </source>
</reference>
<dbReference type="EMBL" id="DTKJ01000012">
    <property type="protein sequence ID" value="HGZ10816.1"/>
    <property type="molecule type" value="Genomic_DNA"/>
</dbReference>
<sequence>MPYFHNLQGESVSPRILGTVALLLLCLSIPGRPWSQEWSHSPPEWRTLSPGLLFAEVQVFHNQESVDNLAVVKIDPALNAFRVFYRKPQTLKAWQEETQALVVFNASYFTAEGQPVALILVDGTPMGPRKNPRMRGMFVAEPRGMSPDLPRATILDLQATPVKPHNLPWSQGVQSFPLLLDSKGRIRVRESQKKSHRTVIAADRKGNILVFNTNEDYFTLYDLARFLKASDFEVDSALNLDGGAEAQLYIKTQDFEYFSPSTWKSRLGKFLEHQRFLLPTVVGVFPRKP</sequence>
<dbReference type="PANTHER" id="PTHR40446">
    <property type="entry name" value="N-ACETYLGLUCOSAMINE-1-PHOSPHODIESTER ALPHA-N-ACETYLGLUCOSAMINIDASE"/>
    <property type="match status" value="1"/>
</dbReference>
<organism evidence="2">
    <name type="scientific">Desulfobacca acetoxidans</name>
    <dbReference type="NCBI Taxonomy" id="60893"/>
    <lineage>
        <taxon>Bacteria</taxon>
        <taxon>Pseudomonadati</taxon>
        <taxon>Thermodesulfobacteriota</taxon>
        <taxon>Desulfobaccia</taxon>
        <taxon>Desulfobaccales</taxon>
        <taxon>Desulfobaccaceae</taxon>
        <taxon>Desulfobacca</taxon>
    </lineage>
</organism>
<proteinExistence type="predicted"/>
<accession>A0A7C5EKR8</accession>
<gene>
    <name evidence="2" type="ORF">ENW48_01190</name>
</gene>
<protein>
    <recommendedName>
        <fullName evidence="1">Phosphodiester glycosidase domain-containing protein</fullName>
    </recommendedName>
</protein>
<dbReference type="Pfam" id="PF09992">
    <property type="entry name" value="NAGPA"/>
    <property type="match status" value="1"/>
</dbReference>
<feature type="domain" description="Phosphodiester glycosidase" evidence="1">
    <location>
        <begin position="100"/>
        <end position="254"/>
    </location>
</feature>
<name>A0A7C5EKR8_9BACT</name>
<evidence type="ECO:0000313" key="2">
    <source>
        <dbReference type="EMBL" id="HGZ10816.1"/>
    </source>
</evidence>
<comment type="caution">
    <text evidence="2">The sequence shown here is derived from an EMBL/GenBank/DDBJ whole genome shotgun (WGS) entry which is preliminary data.</text>
</comment>
<evidence type="ECO:0000259" key="1">
    <source>
        <dbReference type="Pfam" id="PF09992"/>
    </source>
</evidence>
<dbReference type="InterPro" id="IPR018711">
    <property type="entry name" value="NAGPA"/>
</dbReference>
<dbReference type="PANTHER" id="PTHR40446:SF2">
    <property type="entry name" value="N-ACETYLGLUCOSAMINE-1-PHOSPHODIESTER ALPHA-N-ACETYLGLUCOSAMINIDASE"/>
    <property type="match status" value="1"/>
</dbReference>
<dbReference type="AlphaFoldDB" id="A0A7C5EKR8"/>